<accession>A0A8S5UMP7</accession>
<organism evidence="1">
    <name type="scientific">Myoviridae sp. ctCo31</name>
    <dbReference type="NCBI Taxonomy" id="2825053"/>
    <lineage>
        <taxon>Viruses</taxon>
        <taxon>Duplodnaviria</taxon>
        <taxon>Heunggongvirae</taxon>
        <taxon>Uroviricota</taxon>
        <taxon>Caudoviricetes</taxon>
    </lineage>
</organism>
<dbReference type="EMBL" id="BK016109">
    <property type="protein sequence ID" value="DAF95751.1"/>
    <property type="molecule type" value="Genomic_DNA"/>
</dbReference>
<sequence length="32" mass="3818">MNRLYSTIRNLRITNLFKLILNIILLTCQVLL</sequence>
<protein>
    <submittedName>
        <fullName evidence="1">Uncharacterized protein</fullName>
    </submittedName>
</protein>
<reference evidence="1" key="1">
    <citation type="journal article" date="2021" name="Proc. Natl. Acad. Sci. U.S.A.">
        <title>A Catalog of Tens of Thousands of Viruses from Human Metagenomes Reveals Hidden Associations with Chronic Diseases.</title>
        <authorList>
            <person name="Tisza M.J."/>
            <person name="Buck C.B."/>
        </authorList>
    </citation>
    <scope>NUCLEOTIDE SEQUENCE</scope>
    <source>
        <strain evidence="1">CtCo31</strain>
    </source>
</reference>
<proteinExistence type="predicted"/>
<name>A0A8S5UMP7_9CAUD</name>
<evidence type="ECO:0000313" key="1">
    <source>
        <dbReference type="EMBL" id="DAF95751.1"/>
    </source>
</evidence>